<dbReference type="AlphaFoldDB" id="A0A3E0H5S3"/>
<dbReference type="Pfam" id="PF02547">
    <property type="entry name" value="Queuosine_synth"/>
    <property type="match status" value="1"/>
</dbReference>
<keyword evidence="7" id="KW-0413">Isomerase</keyword>
<keyword evidence="1 5" id="KW-0963">Cytoplasm</keyword>
<dbReference type="GO" id="GO:0008616">
    <property type="term" value="P:tRNA queuosine(34) biosynthetic process"/>
    <property type="evidence" value="ECO:0007669"/>
    <property type="project" value="UniProtKB-UniRule"/>
</dbReference>
<keyword evidence="3 5" id="KW-0949">S-adenosyl-L-methionine</keyword>
<dbReference type="HAMAP" id="MF_00113">
    <property type="entry name" value="QueA"/>
    <property type="match status" value="1"/>
</dbReference>
<evidence type="ECO:0000313" key="7">
    <source>
        <dbReference type="EMBL" id="REH38800.1"/>
    </source>
</evidence>
<keyword evidence="2 5" id="KW-0808">Transferase</keyword>
<accession>A0A3E0H5S3</accession>
<evidence type="ECO:0000256" key="3">
    <source>
        <dbReference type="ARBA" id="ARBA00022691"/>
    </source>
</evidence>
<dbReference type="OrthoDB" id="9805933at2"/>
<dbReference type="EC" id="2.4.99.17" evidence="5"/>
<evidence type="ECO:0000256" key="5">
    <source>
        <dbReference type="HAMAP-Rule" id="MF_00113"/>
    </source>
</evidence>
<evidence type="ECO:0000256" key="1">
    <source>
        <dbReference type="ARBA" id="ARBA00022490"/>
    </source>
</evidence>
<comment type="caution">
    <text evidence="7">The sequence shown here is derived from an EMBL/GenBank/DDBJ whole genome shotgun (WGS) entry which is preliminary data.</text>
</comment>
<dbReference type="EMBL" id="QUNR01000002">
    <property type="protein sequence ID" value="REH38800.1"/>
    <property type="molecule type" value="Genomic_DNA"/>
</dbReference>
<sequence length="398" mass="43214">MQRRDFHFDLPDALIARYPLPERSASRLLCLNSRDGRVTHRQFRELPGLIAPGDLLVFNQSRVMPARLFAQKASGGQVEILIERLPTATTALTHVRASKSPKPGSTLVLSDGTVVRMAARAEALFVLEADEPWAGIMARIGEMPLPPYFQREAEASDDERYQTVYARDEGSVAAPTAGLHFDAGVMAALDARGIETAFVTLHVGAGTFQPVRADALEDHIMHAEWLTVSAEVVAAVQATRARGGRVIAVGTTSVRALESMAWASRGIDPEQWRVGQSQQSDNQPQPASVHPATDKAAVAAQLHEFAGDTRLFITPGYAWQIVDAMVTNFHLPESTLLMLVSAMAGREAVLAAYAEAIAQHYRFFSYGDAMWVTGPDWQAEPSATSSAPHAAAIHRDSL</sequence>
<evidence type="ECO:0000256" key="6">
    <source>
        <dbReference type="SAM" id="MobiDB-lite"/>
    </source>
</evidence>
<dbReference type="NCBIfam" id="NF001140">
    <property type="entry name" value="PRK00147.1"/>
    <property type="match status" value="1"/>
</dbReference>
<dbReference type="SUPFAM" id="SSF111337">
    <property type="entry name" value="QueA-like"/>
    <property type="match status" value="1"/>
</dbReference>
<comment type="subcellular location">
    <subcellularLocation>
        <location evidence="5">Cytoplasm</location>
    </subcellularLocation>
</comment>
<dbReference type="PANTHER" id="PTHR30307">
    <property type="entry name" value="S-ADENOSYLMETHIONINE:TRNA RIBOSYLTRANSFERASE-ISOMERASE"/>
    <property type="match status" value="1"/>
</dbReference>
<gene>
    <name evidence="5" type="primary">queA</name>
    <name evidence="7" type="ORF">DFR26_0964</name>
</gene>
<feature type="region of interest" description="Disordered" evidence="6">
    <location>
        <begin position="272"/>
        <end position="293"/>
    </location>
</feature>
<organism evidence="7 8">
    <name type="scientific">Paraperlucidibaca baekdonensis</name>
    <dbReference type="NCBI Taxonomy" id="748120"/>
    <lineage>
        <taxon>Bacteria</taxon>
        <taxon>Pseudomonadati</taxon>
        <taxon>Pseudomonadota</taxon>
        <taxon>Gammaproteobacteria</taxon>
        <taxon>Moraxellales</taxon>
        <taxon>Moraxellaceae</taxon>
        <taxon>Paraperlucidibaca</taxon>
    </lineage>
</organism>
<dbReference type="GO" id="GO:0051075">
    <property type="term" value="F:S-adenosylmethionine:tRNA ribosyltransferase-isomerase activity"/>
    <property type="evidence" value="ECO:0007669"/>
    <property type="project" value="UniProtKB-EC"/>
</dbReference>
<evidence type="ECO:0000313" key="8">
    <source>
        <dbReference type="Proteomes" id="UP000256774"/>
    </source>
</evidence>
<comment type="pathway">
    <text evidence="5">tRNA modification; tRNA-queuosine biosynthesis.</text>
</comment>
<feature type="compositionally biased region" description="Polar residues" evidence="6">
    <location>
        <begin position="274"/>
        <end position="286"/>
    </location>
</feature>
<keyword evidence="8" id="KW-1185">Reference proteome</keyword>
<name>A0A3E0H5S3_9GAMM</name>
<dbReference type="Proteomes" id="UP000256774">
    <property type="component" value="Unassembled WGS sequence"/>
</dbReference>
<evidence type="ECO:0000256" key="4">
    <source>
        <dbReference type="ARBA" id="ARBA00022785"/>
    </source>
</evidence>
<dbReference type="InterPro" id="IPR042118">
    <property type="entry name" value="QueA_dom1"/>
</dbReference>
<reference evidence="7 8" key="1">
    <citation type="submission" date="2018-08" db="EMBL/GenBank/DDBJ databases">
        <title>Genomic Encyclopedia of Type Strains, Phase IV (KMG-IV): sequencing the most valuable type-strain genomes for metagenomic binning, comparative biology and taxonomic classification.</title>
        <authorList>
            <person name="Goeker M."/>
        </authorList>
    </citation>
    <scope>NUCLEOTIDE SEQUENCE [LARGE SCALE GENOMIC DNA]</scope>
    <source>
        <strain evidence="7 8">DSM 26022</strain>
    </source>
</reference>
<comment type="similarity">
    <text evidence="5">Belongs to the QueA family.</text>
</comment>
<comment type="catalytic activity">
    <reaction evidence="5">
        <text>7-aminomethyl-7-carbaguanosine(34) in tRNA + S-adenosyl-L-methionine = epoxyqueuosine(34) in tRNA + adenine + L-methionine + 2 H(+)</text>
        <dbReference type="Rhea" id="RHEA:32155"/>
        <dbReference type="Rhea" id="RHEA-COMP:10342"/>
        <dbReference type="Rhea" id="RHEA-COMP:18582"/>
        <dbReference type="ChEBI" id="CHEBI:15378"/>
        <dbReference type="ChEBI" id="CHEBI:16708"/>
        <dbReference type="ChEBI" id="CHEBI:57844"/>
        <dbReference type="ChEBI" id="CHEBI:59789"/>
        <dbReference type="ChEBI" id="CHEBI:82833"/>
        <dbReference type="ChEBI" id="CHEBI:194443"/>
        <dbReference type="EC" id="2.4.99.17"/>
    </reaction>
</comment>
<comment type="function">
    <text evidence="5">Transfers and isomerizes the ribose moiety from AdoMet to the 7-aminomethyl group of 7-deazaguanine (preQ1-tRNA) to give epoxyqueuosine (oQ-tRNA).</text>
</comment>
<dbReference type="UniPathway" id="UPA00392"/>
<keyword evidence="4 5" id="KW-0671">Queuosine biosynthesis</keyword>
<dbReference type="InterPro" id="IPR036100">
    <property type="entry name" value="QueA_sf"/>
</dbReference>
<comment type="subunit">
    <text evidence="5">Monomer.</text>
</comment>
<dbReference type="Gene3D" id="3.40.1780.10">
    <property type="entry name" value="QueA-like"/>
    <property type="match status" value="1"/>
</dbReference>
<dbReference type="NCBIfam" id="TIGR00113">
    <property type="entry name" value="queA"/>
    <property type="match status" value="1"/>
</dbReference>
<dbReference type="GO" id="GO:0005737">
    <property type="term" value="C:cytoplasm"/>
    <property type="evidence" value="ECO:0007669"/>
    <property type="project" value="UniProtKB-SubCell"/>
</dbReference>
<proteinExistence type="inferred from homology"/>
<dbReference type="InterPro" id="IPR003699">
    <property type="entry name" value="QueA"/>
</dbReference>
<evidence type="ECO:0000256" key="2">
    <source>
        <dbReference type="ARBA" id="ARBA00022679"/>
    </source>
</evidence>
<dbReference type="Gene3D" id="2.40.10.240">
    <property type="entry name" value="QueA-like"/>
    <property type="match status" value="1"/>
</dbReference>
<dbReference type="PANTHER" id="PTHR30307:SF0">
    <property type="entry name" value="S-ADENOSYLMETHIONINE:TRNA RIBOSYLTRANSFERASE-ISOMERASE"/>
    <property type="match status" value="1"/>
</dbReference>
<protein>
    <recommendedName>
        <fullName evidence="5">S-adenosylmethionine:tRNA ribosyltransferase-isomerase</fullName>
        <ecNumber evidence="5">2.4.99.17</ecNumber>
    </recommendedName>
    <alternativeName>
        <fullName evidence="5">Queuosine biosynthesis protein QueA</fullName>
    </alternativeName>
</protein>
<dbReference type="RefSeq" id="WP_116207829.1">
    <property type="nucleotide sequence ID" value="NZ_QUNR01000002.1"/>
</dbReference>
<dbReference type="InterPro" id="IPR042119">
    <property type="entry name" value="QueA_dom2"/>
</dbReference>